<evidence type="ECO:0000256" key="4">
    <source>
        <dbReference type="ARBA" id="ARBA00022692"/>
    </source>
</evidence>
<reference evidence="10" key="1">
    <citation type="submission" date="2022-11" db="EMBL/GenBank/DDBJ databases">
        <authorList>
            <person name="Hyden B.L."/>
            <person name="Feng K."/>
            <person name="Yates T."/>
            <person name="Jawdy S."/>
            <person name="Smart L.B."/>
            <person name="Muchero W."/>
        </authorList>
    </citation>
    <scope>NUCLEOTIDE SEQUENCE</scope>
    <source>
        <tissue evidence="10">Shoot tip</tissue>
    </source>
</reference>
<evidence type="ECO:0000256" key="3">
    <source>
        <dbReference type="ARBA" id="ARBA00010288"/>
    </source>
</evidence>
<dbReference type="PANTHER" id="PTHR13117">
    <property type="entry name" value="ENDOPLASMIC RETICULUM MULTISPAN TRANSMEMBRANE PROTEIN-RELATED"/>
    <property type="match status" value="1"/>
</dbReference>
<keyword evidence="5" id="KW-0256">Endoplasmic reticulum</keyword>
<evidence type="ECO:0000256" key="8">
    <source>
        <dbReference type="ARBA" id="ARBA00045912"/>
    </source>
</evidence>
<evidence type="ECO:0000256" key="5">
    <source>
        <dbReference type="ARBA" id="ARBA00022824"/>
    </source>
</evidence>
<keyword evidence="4 10" id="KW-0812">Transmembrane</keyword>
<dbReference type="PANTHER" id="PTHR13117:SF5">
    <property type="entry name" value="PROTEIN RFT1 HOMOLOG"/>
    <property type="match status" value="1"/>
</dbReference>
<dbReference type="Proteomes" id="UP001151532">
    <property type="component" value="Chromosome 3"/>
</dbReference>
<dbReference type="EMBL" id="JAPFFK010000016">
    <property type="protein sequence ID" value="KAJ6705797.1"/>
    <property type="molecule type" value="Genomic_DNA"/>
</dbReference>
<protein>
    <recommendedName>
        <fullName evidence="9">Protein RFT1 homolog</fullName>
    </recommendedName>
</protein>
<evidence type="ECO:0000313" key="11">
    <source>
        <dbReference type="Proteomes" id="UP001151532"/>
    </source>
</evidence>
<comment type="caution">
    <text evidence="10">The sequence shown here is derived from an EMBL/GenBank/DDBJ whole genome shotgun (WGS) entry which is preliminary data.</text>
</comment>
<evidence type="ECO:0000313" key="10">
    <source>
        <dbReference type="EMBL" id="KAJ6705797.1"/>
    </source>
</evidence>
<comment type="function">
    <text evidence="8 9">Intramembrane glycolipid transporter that operates in the biosynthetic pathway of dolichol-linked oligosaccharides, the glycan precursors employed in protein asparagine (N)-glycosylation. The sequential addition of sugars to dolichol pyrophosphate produces dolichol-linked oligosaccharides containing fourteen sugars, including two GlcNAcs, nine mannoses and three glucoses. Once assembled, the oligosaccharide is transferred from the lipid to nascent proteins by oligosaccharyltransferases. The assembly of dolichol-linked oligosaccharides begins on the cytosolic side of the endoplasmic reticulum membrane and finishes in its lumen. RFT1 could mediate the translocation of the cytosolically oriented intermediate DolPP-GlcNAc2Man5, produced by ALG11, into the ER lumen where dolichol-linked oligosaccharides assembly continues. However, the intramembrane lipid transporter activity could not be confirmed in vitro.</text>
</comment>
<evidence type="ECO:0000256" key="2">
    <source>
        <dbReference type="ARBA" id="ARBA00004922"/>
    </source>
</evidence>
<sequence>MGTIKAQLTLCSPLSRRKMISVLSVVRLCFVHPSFQTNQQESLVVRLVFLPFEESSYATFSRSASGLVFMAFGPSYSYSFIRLLYGHKWTDGEALTALQYYCLYVIVLAVNDYDECPTDKVIRCCWLDSGKFLKCRFLWWTFFIAIISPCTQAHHVHAISIVHGHETEFCSVAPAF</sequence>
<keyword evidence="11" id="KW-1185">Reference proteome</keyword>
<reference evidence="10" key="2">
    <citation type="journal article" date="2023" name="Int. J. Mol. Sci.">
        <title>De Novo Assembly and Annotation of 11 Diverse Shrub Willow (Salix) Genomes Reveals Novel Gene Organization in Sex-Linked Regions.</title>
        <authorList>
            <person name="Hyden B."/>
            <person name="Feng K."/>
            <person name="Yates T.B."/>
            <person name="Jawdy S."/>
            <person name="Cereghino C."/>
            <person name="Smart L.B."/>
            <person name="Muchero W."/>
        </authorList>
    </citation>
    <scope>NUCLEOTIDE SEQUENCE</scope>
    <source>
        <tissue evidence="10">Shoot tip</tissue>
    </source>
</reference>
<evidence type="ECO:0000256" key="9">
    <source>
        <dbReference type="RuleBase" id="RU365067"/>
    </source>
</evidence>
<dbReference type="GO" id="GO:0034203">
    <property type="term" value="P:glycolipid translocation"/>
    <property type="evidence" value="ECO:0007669"/>
    <property type="project" value="TreeGrafter"/>
</dbReference>
<dbReference type="GO" id="GO:0005789">
    <property type="term" value="C:endoplasmic reticulum membrane"/>
    <property type="evidence" value="ECO:0007669"/>
    <property type="project" value="UniProtKB-SubCell"/>
</dbReference>
<name>A0A9Q0T9B7_SALPP</name>
<dbReference type="AlphaFoldDB" id="A0A9Q0T9B7"/>
<comment type="similarity">
    <text evidence="3 9">Belongs to the RFT1 family.</text>
</comment>
<accession>A0A9Q0T9B7</accession>
<comment type="pathway">
    <text evidence="2">Protein modification; protein glycosylation.</text>
</comment>
<dbReference type="OrthoDB" id="10498416at2759"/>
<proteinExistence type="inferred from homology"/>
<comment type="subcellular location">
    <subcellularLocation>
        <location evidence="1 9">Endoplasmic reticulum membrane</location>
        <topology evidence="1 9">Multi-pass membrane protein</topology>
    </subcellularLocation>
</comment>
<evidence type="ECO:0000256" key="6">
    <source>
        <dbReference type="ARBA" id="ARBA00022989"/>
    </source>
</evidence>
<evidence type="ECO:0000256" key="7">
    <source>
        <dbReference type="ARBA" id="ARBA00023136"/>
    </source>
</evidence>
<organism evidence="10 11">
    <name type="scientific">Salix purpurea</name>
    <name type="common">Purple osier willow</name>
    <dbReference type="NCBI Taxonomy" id="77065"/>
    <lineage>
        <taxon>Eukaryota</taxon>
        <taxon>Viridiplantae</taxon>
        <taxon>Streptophyta</taxon>
        <taxon>Embryophyta</taxon>
        <taxon>Tracheophyta</taxon>
        <taxon>Spermatophyta</taxon>
        <taxon>Magnoliopsida</taxon>
        <taxon>eudicotyledons</taxon>
        <taxon>Gunneridae</taxon>
        <taxon>Pentapetalae</taxon>
        <taxon>rosids</taxon>
        <taxon>fabids</taxon>
        <taxon>Malpighiales</taxon>
        <taxon>Salicaceae</taxon>
        <taxon>Saliceae</taxon>
        <taxon>Salix</taxon>
    </lineage>
</organism>
<dbReference type="InterPro" id="IPR007594">
    <property type="entry name" value="RFT1"/>
</dbReference>
<evidence type="ECO:0000256" key="1">
    <source>
        <dbReference type="ARBA" id="ARBA00004477"/>
    </source>
</evidence>
<keyword evidence="6" id="KW-1133">Transmembrane helix</keyword>
<gene>
    <name evidence="10" type="ORF">OIU79_010463</name>
</gene>
<dbReference type="GO" id="GO:0006488">
    <property type="term" value="P:dolichol-linked oligosaccharide biosynthetic process"/>
    <property type="evidence" value="ECO:0007669"/>
    <property type="project" value="InterPro"/>
</dbReference>
<dbReference type="Pfam" id="PF04506">
    <property type="entry name" value="Rft-1"/>
    <property type="match status" value="1"/>
</dbReference>
<keyword evidence="7" id="KW-0472">Membrane</keyword>